<dbReference type="AlphaFoldDB" id="A0A427YCN3"/>
<evidence type="ECO:0008006" key="4">
    <source>
        <dbReference type="Google" id="ProtNLM"/>
    </source>
</evidence>
<evidence type="ECO:0000313" key="2">
    <source>
        <dbReference type="EMBL" id="RSH88890.1"/>
    </source>
</evidence>
<dbReference type="Pfam" id="PF06089">
    <property type="entry name" value="Asparaginase_II"/>
    <property type="match status" value="2"/>
</dbReference>
<feature type="region of interest" description="Disordered" evidence="1">
    <location>
        <begin position="261"/>
        <end position="299"/>
    </location>
</feature>
<evidence type="ECO:0000256" key="1">
    <source>
        <dbReference type="SAM" id="MobiDB-lite"/>
    </source>
</evidence>
<dbReference type="PANTHER" id="PTHR42110">
    <property type="entry name" value="L-ASPARAGINASE, PUTATIVE (AFU_ORTHOLOGUE AFUA_3G11890)-RELATED"/>
    <property type="match status" value="1"/>
</dbReference>
<organism evidence="2 3">
    <name type="scientific">Saitozyma podzolica</name>
    <dbReference type="NCBI Taxonomy" id="1890683"/>
    <lineage>
        <taxon>Eukaryota</taxon>
        <taxon>Fungi</taxon>
        <taxon>Dikarya</taxon>
        <taxon>Basidiomycota</taxon>
        <taxon>Agaricomycotina</taxon>
        <taxon>Tremellomycetes</taxon>
        <taxon>Tremellales</taxon>
        <taxon>Trimorphomycetaceae</taxon>
        <taxon>Saitozyma</taxon>
    </lineage>
</organism>
<keyword evidence="3" id="KW-1185">Reference proteome</keyword>
<name>A0A427YCN3_9TREE</name>
<dbReference type="EMBL" id="RSCD01000015">
    <property type="protein sequence ID" value="RSH88890.1"/>
    <property type="molecule type" value="Genomic_DNA"/>
</dbReference>
<gene>
    <name evidence="2" type="ORF">EHS25_002552</name>
</gene>
<feature type="compositionally biased region" description="Pro residues" evidence="1">
    <location>
        <begin position="265"/>
        <end position="283"/>
    </location>
</feature>
<dbReference type="PANTHER" id="PTHR42110:SF1">
    <property type="entry name" value="L-ASPARAGINASE, PUTATIVE (AFU_ORTHOLOGUE AFUA_3G11890)-RELATED"/>
    <property type="match status" value="1"/>
</dbReference>
<evidence type="ECO:0000313" key="3">
    <source>
        <dbReference type="Proteomes" id="UP000279259"/>
    </source>
</evidence>
<proteinExistence type="predicted"/>
<comment type="caution">
    <text evidence="2">The sequence shown here is derived from an EMBL/GenBank/DDBJ whole genome shotgun (WGS) entry which is preliminary data.</text>
</comment>
<dbReference type="OrthoDB" id="2588474at2759"/>
<dbReference type="Proteomes" id="UP000279259">
    <property type="component" value="Unassembled WGS sequence"/>
</dbReference>
<reference evidence="2 3" key="1">
    <citation type="submission" date="2018-11" db="EMBL/GenBank/DDBJ databases">
        <title>Genome sequence of Saitozyma podzolica DSM 27192.</title>
        <authorList>
            <person name="Aliyu H."/>
            <person name="Gorte O."/>
            <person name="Ochsenreither K."/>
        </authorList>
    </citation>
    <scope>NUCLEOTIDE SEQUENCE [LARGE SCALE GENOMIC DNA]</scope>
    <source>
        <strain evidence="2 3">DSM 27192</strain>
    </source>
</reference>
<dbReference type="InterPro" id="IPR010349">
    <property type="entry name" value="Asparaginase_II"/>
</dbReference>
<protein>
    <recommendedName>
        <fullName evidence="4">Asparaginase</fullName>
    </recommendedName>
</protein>
<sequence length="432" mass="45769">MSSWLSSPAWAESDRGGVIENRHLIHASVVDASGRLLFSLGDPSRPTLLRSAAKPAQALAILESGCFDLYPFDDADLALMCASHSSEDFHVSRARDMLRKIGNGMTEDYLQCGGHPPLSDRVHREWIKNEYEPTGLCNNCSGKHVGMIAATIALGADVGTYHTPNGLTHAHVKKVVQEVTGLAENGNEDQVQWGVDGCNLPAPAMPLRHLAGMYASFAASVDVVESNLTLDQANRVGQSGSNSTGRSFGIGATPATDHVIATLPTPIPTPSPSPSPAPTPTPTSAPSRALNPSSSATPRDHHMSRIFLAMNTHPELVGGTSRFCTALMRSFPGLLIGKLGADGCYGIGIRSCPQTRAMGANGAVGMGVKIEDGNIEVLYAVVVEVLVQLGLLNEAGMSGELKAFWKLERRNTMGVITGRVAMPFKLRVGEDS</sequence>
<accession>A0A427YCN3</accession>